<accession>A0A4U0NR08</accession>
<dbReference type="AlphaFoldDB" id="A0A4U0NR08"/>
<name>A0A4U0NR08_9ACTN</name>
<dbReference type="Pfam" id="PF09346">
    <property type="entry name" value="SMI1_KNR4"/>
    <property type="match status" value="1"/>
</dbReference>
<dbReference type="InterPro" id="IPR051873">
    <property type="entry name" value="KNR4/SMI1_regulator"/>
</dbReference>
<organism evidence="2 3">
    <name type="scientific">Streptomyces piniterrae</name>
    <dbReference type="NCBI Taxonomy" id="2571125"/>
    <lineage>
        <taxon>Bacteria</taxon>
        <taxon>Bacillati</taxon>
        <taxon>Actinomycetota</taxon>
        <taxon>Actinomycetes</taxon>
        <taxon>Kitasatosporales</taxon>
        <taxon>Streptomycetaceae</taxon>
        <taxon>Streptomyces</taxon>
    </lineage>
</organism>
<feature type="domain" description="Knr4/Smi1-like" evidence="1">
    <location>
        <begin position="30"/>
        <end position="183"/>
    </location>
</feature>
<gene>
    <name evidence="2" type="ORF">FCH28_05720</name>
</gene>
<proteinExistence type="predicted"/>
<dbReference type="EMBL" id="SUMB01000002">
    <property type="protein sequence ID" value="TJZ56976.1"/>
    <property type="molecule type" value="Genomic_DNA"/>
</dbReference>
<evidence type="ECO:0000313" key="3">
    <source>
        <dbReference type="Proteomes" id="UP000308697"/>
    </source>
</evidence>
<dbReference type="SMART" id="SM00860">
    <property type="entry name" value="SMI1_KNR4"/>
    <property type="match status" value="1"/>
</dbReference>
<dbReference type="SUPFAM" id="SSF160631">
    <property type="entry name" value="SMI1/KNR4-like"/>
    <property type="match status" value="1"/>
</dbReference>
<protein>
    <submittedName>
        <fullName evidence="2">SMI1/KNR4 family protein</fullName>
    </submittedName>
</protein>
<keyword evidence="3" id="KW-1185">Reference proteome</keyword>
<dbReference type="Proteomes" id="UP000308697">
    <property type="component" value="Unassembled WGS sequence"/>
</dbReference>
<dbReference type="InterPro" id="IPR018958">
    <property type="entry name" value="Knr4/Smi1-like_dom"/>
</dbReference>
<comment type="caution">
    <text evidence="2">The sequence shown here is derived from an EMBL/GenBank/DDBJ whole genome shotgun (WGS) entry which is preliminary data.</text>
</comment>
<evidence type="ECO:0000259" key="1">
    <source>
        <dbReference type="SMART" id="SM00860"/>
    </source>
</evidence>
<reference evidence="2 3" key="1">
    <citation type="submission" date="2019-04" db="EMBL/GenBank/DDBJ databases">
        <title>Streptomyces piniterrae sp. nov., a heliquinomycin-producing actinomycete isolated from rhizosphere soil of Pinus yunnanensis.</title>
        <authorList>
            <person name="Zhuang X."/>
            <person name="Zhao J."/>
        </authorList>
    </citation>
    <scope>NUCLEOTIDE SEQUENCE [LARGE SCALE GENOMIC DNA]</scope>
    <source>
        <strain evidence="3">jys28</strain>
    </source>
</reference>
<sequence length="196" mass="22100">MTPSITESWIRIERWLAAYAPATAAALAPPAERAAIAAAEEAMGLSIPDPLVESVLRHDGTGHRVLLPPFWMLLSTQRMVDTWRIRTKIHGSDPEPPDHEDEDPEADFGPWWHRQWIPFAADGCGDELVLDQRPTTRRGRVGSADHEQGCFFERHSMWASLPVLFDLSATAMETGEVLDYYERVVTPEGELDWEIL</sequence>
<evidence type="ECO:0000313" key="2">
    <source>
        <dbReference type="EMBL" id="TJZ56976.1"/>
    </source>
</evidence>
<dbReference type="PANTHER" id="PTHR47432:SF1">
    <property type="entry name" value="CELL WALL ASSEMBLY REGULATOR SMI1"/>
    <property type="match status" value="1"/>
</dbReference>
<dbReference type="OrthoDB" id="3287229at2"/>
<dbReference type="PANTHER" id="PTHR47432">
    <property type="entry name" value="CELL WALL ASSEMBLY REGULATOR SMI1"/>
    <property type="match status" value="1"/>
</dbReference>
<dbReference type="RefSeq" id="WP_136738596.1">
    <property type="nucleotide sequence ID" value="NZ_SUMB01000002.1"/>
</dbReference>
<dbReference type="InterPro" id="IPR037883">
    <property type="entry name" value="Knr4/Smi1-like_sf"/>
</dbReference>